<protein>
    <submittedName>
        <fullName evidence="1">Uncharacterized protein</fullName>
    </submittedName>
</protein>
<accession>A0A256F9P6</accession>
<reference evidence="1 2" key="1">
    <citation type="submission" date="2017-07" db="EMBL/GenBank/DDBJ databases">
        <title>Phylogenetic study on the rhizospheric bacterium Ochrobactrum sp. A44.</title>
        <authorList>
            <person name="Krzyzanowska D.M."/>
            <person name="Ossowicki A."/>
            <person name="Rajewska M."/>
            <person name="Maciag T."/>
            <person name="Kaczynski Z."/>
            <person name="Czerwicka M."/>
            <person name="Jafra S."/>
        </authorList>
    </citation>
    <scope>NUCLEOTIDE SEQUENCE [LARGE SCALE GENOMIC DNA]</scope>
    <source>
        <strain evidence="1 2">OgA9a</strain>
    </source>
</reference>
<dbReference type="AlphaFoldDB" id="A0A256F9P6"/>
<gene>
    <name evidence="1" type="ORF">CEV33_1657</name>
</gene>
<organism evidence="1 2">
    <name type="scientific">Brucella grignonensis</name>
    <dbReference type="NCBI Taxonomy" id="94627"/>
    <lineage>
        <taxon>Bacteria</taxon>
        <taxon>Pseudomonadati</taxon>
        <taxon>Pseudomonadota</taxon>
        <taxon>Alphaproteobacteria</taxon>
        <taxon>Hyphomicrobiales</taxon>
        <taxon>Brucellaceae</taxon>
        <taxon>Brucella/Ochrobactrum group</taxon>
        <taxon>Brucella</taxon>
    </lineage>
</organism>
<dbReference type="OrthoDB" id="8452241at2"/>
<keyword evidence="2" id="KW-1185">Reference proteome</keyword>
<proteinExistence type="predicted"/>
<evidence type="ECO:0000313" key="2">
    <source>
        <dbReference type="Proteomes" id="UP000216478"/>
    </source>
</evidence>
<comment type="caution">
    <text evidence="1">The sequence shown here is derived from an EMBL/GenBank/DDBJ whole genome shotgun (WGS) entry which is preliminary data.</text>
</comment>
<evidence type="ECO:0000313" key="1">
    <source>
        <dbReference type="EMBL" id="OYR11554.1"/>
    </source>
</evidence>
<dbReference type="RefSeq" id="WP_094540976.1">
    <property type="nucleotide sequence ID" value="NZ_JBHEER010000003.1"/>
</dbReference>
<dbReference type="Proteomes" id="UP000216478">
    <property type="component" value="Unassembled WGS sequence"/>
</dbReference>
<name>A0A256F9P6_9HYPH</name>
<dbReference type="EMBL" id="NNRL01000162">
    <property type="protein sequence ID" value="OYR11554.1"/>
    <property type="molecule type" value="Genomic_DNA"/>
</dbReference>
<sequence>MAKPKNVADVPADKAIIEEAISEGKKLIAAGKSKIDTALAIYAKLEGMEQDVIVRAFIEGATLTEKGALTYWYNCRRRLAKERRSEPANNH</sequence>